<sequence length="124" mass="13231">MTRVVIADDDSDIRTLVKISVARAGLDLVADLGDGESAFDAISRLVPDLAILDVSMPGMTGLQICRRVRERPELEGVRILLLSAAVDESAQNAGLDAGANGYLIKPFSPRELSARLTEEVGARL</sequence>
<accession>A0A7C9PM77</accession>
<evidence type="ECO:0000256" key="2">
    <source>
        <dbReference type="PROSITE-ProRule" id="PRU00169"/>
    </source>
</evidence>
<evidence type="ECO:0000256" key="1">
    <source>
        <dbReference type="ARBA" id="ARBA00022553"/>
    </source>
</evidence>
<feature type="modified residue" description="4-aspartylphosphate" evidence="2">
    <location>
        <position position="53"/>
    </location>
</feature>
<dbReference type="PROSITE" id="PS50110">
    <property type="entry name" value="RESPONSE_REGULATORY"/>
    <property type="match status" value="1"/>
</dbReference>
<dbReference type="SMART" id="SM00448">
    <property type="entry name" value="REC"/>
    <property type="match status" value="1"/>
</dbReference>
<dbReference type="Gene3D" id="3.40.50.2300">
    <property type="match status" value="1"/>
</dbReference>
<dbReference type="PANTHER" id="PTHR44591">
    <property type="entry name" value="STRESS RESPONSE REGULATOR PROTEIN 1"/>
    <property type="match status" value="1"/>
</dbReference>
<name>A0A7C9PM77_9MICO</name>
<keyword evidence="1 2" id="KW-0597">Phosphoprotein</keyword>
<gene>
    <name evidence="4" type="ORF">G3T37_04300</name>
</gene>
<dbReference type="Proteomes" id="UP000479756">
    <property type="component" value="Unassembled WGS sequence"/>
</dbReference>
<dbReference type="SUPFAM" id="SSF52172">
    <property type="entry name" value="CheY-like"/>
    <property type="match status" value="1"/>
</dbReference>
<protein>
    <submittedName>
        <fullName evidence="4">Response regulator</fullName>
    </submittedName>
</protein>
<dbReference type="PANTHER" id="PTHR44591:SF3">
    <property type="entry name" value="RESPONSE REGULATORY DOMAIN-CONTAINING PROTEIN"/>
    <property type="match status" value="1"/>
</dbReference>
<evidence type="ECO:0000313" key="5">
    <source>
        <dbReference type="Proteomes" id="UP000479756"/>
    </source>
</evidence>
<dbReference type="EMBL" id="JAAGWZ010000001">
    <property type="protein sequence ID" value="NEM90571.1"/>
    <property type="molecule type" value="Genomic_DNA"/>
</dbReference>
<dbReference type="InterPro" id="IPR050595">
    <property type="entry name" value="Bact_response_regulator"/>
</dbReference>
<proteinExistence type="predicted"/>
<dbReference type="InterPro" id="IPR001789">
    <property type="entry name" value="Sig_transdc_resp-reg_receiver"/>
</dbReference>
<dbReference type="Pfam" id="PF00072">
    <property type="entry name" value="Response_reg"/>
    <property type="match status" value="1"/>
</dbReference>
<dbReference type="AlphaFoldDB" id="A0A7C9PM77"/>
<keyword evidence="5" id="KW-1185">Reference proteome</keyword>
<organism evidence="4 5">
    <name type="scientific">Galbitalea soli</name>
    <dbReference type="NCBI Taxonomy" id="1268042"/>
    <lineage>
        <taxon>Bacteria</taxon>
        <taxon>Bacillati</taxon>
        <taxon>Actinomycetota</taxon>
        <taxon>Actinomycetes</taxon>
        <taxon>Micrococcales</taxon>
        <taxon>Microbacteriaceae</taxon>
        <taxon>Galbitalea</taxon>
    </lineage>
</organism>
<dbReference type="GO" id="GO:0000160">
    <property type="term" value="P:phosphorelay signal transduction system"/>
    <property type="evidence" value="ECO:0007669"/>
    <property type="project" value="InterPro"/>
</dbReference>
<evidence type="ECO:0000313" key="4">
    <source>
        <dbReference type="EMBL" id="NEM90571.1"/>
    </source>
</evidence>
<reference evidence="4 5" key="1">
    <citation type="journal article" date="2014" name="Int. J. Syst. Evol. Microbiol.">
        <title>Description of Galbitalea soli gen. nov., sp. nov., and Frondihabitans sucicola sp. nov.</title>
        <authorList>
            <person name="Kim S.J."/>
            <person name="Lim J.M."/>
            <person name="Ahn J.H."/>
            <person name="Weon H.Y."/>
            <person name="Hamada M."/>
            <person name="Suzuki K."/>
            <person name="Ahn T.Y."/>
            <person name="Kwon S.W."/>
        </authorList>
    </citation>
    <scope>NUCLEOTIDE SEQUENCE [LARGE SCALE GENOMIC DNA]</scope>
    <source>
        <strain evidence="4 5">NBRC 108727</strain>
    </source>
</reference>
<dbReference type="InterPro" id="IPR011006">
    <property type="entry name" value="CheY-like_superfamily"/>
</dbReference>
<comment type="caution">
    <text evidence="4">The sequence shown here is derived from an EMBL/GenBank/DDBJ whole genome shotgun (WGS) entry which is preliminary data.</text>
</comment>
<dbReference type="RefSeq" id="WP_163472208.1">
    <property type="nucleotide sequence ID" value="NZ_JAAGWZ010000001.1"/>
</dbReference>
<evidence type="ECO:0000259" key="3">
    <source>
        <dbReference type="PROSITE" id="PS50110"/>
    </source>
</evidence>
<feature type="domain" description="Response regulatory" evidence="3">
    <location>
        <begin position="3"/>
        <end position="120"/>
    </location>
</feature>